<keyword evidence="1" id="KW-0472">Membrane</keyword>
<feature type="chain" id="PRO_5014663129" description="Secreted protein" evidence="2">
    <location>
        <begin position="23"/>
        <end position="92"/>
    </location>
</feature>
<name>A0A2M4DDP3_ANODA</name>
<dbReference type="EMBL" id="GGFL01011532">
    <property type="protein sequence ID" value="MBW75710.1"/>
    <property type="molecule type" value="Transcribed_RNA"/>
</dbReference>
<feature type="signal peptide" evidence="2">
    <location>
        <begin position="1"/>
        <end position="22"/>
    </location>
</feature>
<keyword evidence="1" id="KW-1133">Transmembrane helix</keyword>
<keyword evidence="2" id="KW-0732">Signal</keyword>
<evidence type="ECO:0000256" key="2">
    <source>
        <dbReference type="SAM" id="SignalP"/>
    </source>
</evidence>
<evidence type="ECO:0000313" key="3">
    <source>
        <dbReference type="EMBL" id="MBW75710.1"/>
    </source>
</evidence>
<protein>
    <recommendedName>
        <fullName evidence="4">Secreted protein</fullName>
    </recommendedName>
</protein>
<reference evidence="3" key="1">
    <citation type="submission" date="2018-01" db="EMBL/GenBank/DDBJ databases">
        <title>An insight into the sialome of Amazonian anophelines.</title>
        <authorList>
            <person name="Ribeiro J.M."/>
            <person name="Scarpassa V."/>
            <person name="Calvo E."/>
        </authorList>
    </citation>
    <scope>NUCLEOTIDE SEQUENCE</scope>
</reference>
<keyword evidence="1" id="KW-0812">Transmembrane</keyword>
<evidence type="ECO:0000256" key="1">
    <source>
        <dbReference type="SAM" id="Phobius"/>
    </source>
</evidence>
<accession>A0A2M4DDP3</accession>
<proteinExistence type="predicted"/>
<dbReference type="AlphaFoldDB" id="A0A2M4DDP3"/>
<feature type="transmembrane region" description="Helical" evidence="1">
    <location>
        <begin position="38"/>
        <end position="59"/>
    </location>
</feature>
<feature type="transmembrane region" description="Helical" evidence="1">
    <location>
        <begin position="66"/>
        <end position="87"/>
    </location>
</feature>
<evidence type="ECO:0008006" key="4">
    <source>
        <dbReference type="Google" id="ProtNLM"/>
    </source>
</evidence>
<sequence>MPPVRFAPLSLLIFSPVSLSRSHSCSSSFPHSLSLTYIALSLLSIYKFPLVTSMFPLAYGHTCQSLVAPANLLSVSVCVFRYFLFLFRKKIN</sequence>
<organism evidence="3">
    <name type="scientific">Anopheles darlingi</name>
    <name type="common">Mosquito</name>
    <dbReference type="NCBI Taxonomy" id="43151"/>
    <lineage>
        <taxon>Eukaryota</taxon>
        <taxon>Metazoa</taxon>
        <taxon>Ecdysozoa</taxon>
        <taxon>Arthropoda</taxon>
        <taxon>Hexapoda</taxon>
        <taxon>Insecta</taxon>
        <taxon>Pterygota</taxon>
        <taxon>Neoptera</taxon>
        <taxon>Endopterygota</taxon>
        <taxon>Diptera</taxon>
        <taxon>Nematocera</taxon>
        <taxon>Culicoidea</taxon>
        <taxon>Culicidae</taxon>
        <taxon>Anophelinae</taxon>
        <taxon>Anopheles</taxon>
    </lineage>
</organism>